<keyword evidence="7 8" id="KW-0275">Fatty acid biosynthesis</keyword>
<dbReference type="AlphaFoldDB" id="A0A5C4S099"/>
<comment type="cofactor">
    <cofactor evidence="8">
        <name>Mg(2+)</name>
        <dbReference type="ChEBI" id="CHEBI:18420"/>
    </cofactor>
</comment>
<dbReference type="InterPro" id="IPR002582">
    <property type="entry name" value="ACPS"/>
</dbReference>
<feature type="binding site" evidence="8">
    <location>
        <position position="10"/>
    </location>
    <ligand>
        <name>Mg(2+)</name>
        <dbReference type="ChEBI" id="CHEBI:18420"/>
    </ligand>
</feature>
<dbReference type="Proteomes" id="UP000309544">
    <property type="component" value="Unassembled WGS sequence"/>
</dbReference>
<dbReference type="SUPFAM" id="SSF56214">
    <property type="entry name" value="4'-phosphopantetheinyl transferase"/>
    <property type="match status" value="1"/>
</dbReference>
<dbReference type="Pfam" id="PF01648">
    <property type="entry name" value="ACPS"/>
    <property type="match status" value="1"/>
</dbReference>
<dbReference type="GO" id="GO:0008897">
    <property type="term" value="F:holo-[acyl-carrier-protein] synthase activity"/>
    <property type="evidence" value="ECO:0007669"/>
    <property type="project" value="UniProtKB-UniRule"/>
</dbReference>
<evidence type="ECO:0000256" key="4">
    <source>
        <dbReference type="ARBA" id="ARBA00022832"/>
    </source>
</evidence>
<comment type="catalytic activity">
    <reaction evidence="8">
        <text>apo-[ACP] + CoA = holo-[ACP] + adenosine 3',5'-bisphosphate + H(+)</text>
        <dbReference type="Rhea" id="RHEA:12068"/>
        <dbReference type="Rhea" id="RHEA-COMP:9685"/>
        <dbReference type="Rhea" id="RHEA-COMP:9690"/>
        <dbReference type="ChEBI" id="CHEBI:15378"/>
        <dbReference type="ChEBI" id="CHEBI:29999"/>
        <dbReference type="ChEBI" id="CHEBI:57287"/>
        <dbReference type="ChEBI" id="CHEBI:58343"/>
        <dbReference type="ChEBI" id="CHEBI:64479"/>
        <dbReference type="EC" id="2.7.8.7"/>
    </reaction>
</comment>
<keyword evidence="3 8" id="KW-0479">Metal-binding</keyword>
<evidence type="ECO:0000313" key="11">
    <source>
        <dbReference type="Proteomes" id="UP000309544"/>
    </source>
</evidence>
<comment type="similarity">
    <text evidence="8">Belongs to the P-Pant transferase superfamily. AcpS family.</text>
</comment>
<comment type="caution">
    <text evidence="10">The sequence shown here is derived from an EMBL/GenBank/DDBJ whole genome shotgun (WGS) entry which is preliminary data.</text>
</comment>
<evidence type="ECO:0000256" key="3">
    <source>
        <dbReference type="ARBA" id="ARBA00022723"/>
    </source>
</evidence>
<dbReference type="EC" id="2.7.8.7" evidence="8"/>
<reference evidence="10 11" key="1">
    <citation type="submission" date="2019-05" db="EMBL/GenBank/DDBJ databases">
        <title>Draft Whole-Genome sequence of the green sulfur bacterium Prosthecochloris vibrioformis DSM 260.</title>
        <authorList>
            <person name="Meyer T.E."/>
            <person name="Kyndt J.A."/>
        </authorList>
    </citation>
    <scope>NUCLEOTIDE SEQUENCE [LARGE SCALE GENOMIC DNA]</scope>
    <source>
        <strain evidence="10 11">DSM 260</strain>
    </source>
</reference>
<comment type="function">
    <text evidence="8">Transfers the 4'-phosphopantetheine moiety from coenzyme A to a Ser of acyl-carrier-protein.</text>
</comment>
<dbReference type="HAMAP" id="MF_00101">
    <property type="entry name" value="AcpS"/>
    <property type="match status" value="1"/>
</dbReference>
<evidence type="ECO:0000256" key="8">
    <source>
        <dbReference type="HAMAP-Rule" id="MF_00101"/>
    </source>
</evidence>
<evidence type="ECO:0000259" key="9">
    <source>
        <dbReference type="Pfam" id="PF01648"/>
    </source>
</evidence>
<keyword evidence="5 8" id="KW-0460">Magnesium</keyword>
<keyword evidence="11" id="KW-1185">Reference proteome</keyword>
<keyword evidence="8" id="KW-0963">Cytoplasm</keyword>
<keyword evidence="1 8" id="KW-0444">Lipid biosynthesis</keyword>
<keyword evidence="2 8" id="KW-0808">Transferase</keyword>
<evidence type="ECO:0000256" key="1">
    <source>
        <dbReference type="ARBA" id="ARBA00022516"/>
    </source>
</evidence>
<evidence type="ECO:0000256" key="7">
    <source>
        <dbReference type="ARBA" id="ARBA00023160"/>
    </source>
</evidence>
<evidence type="ECO:0000313" key="10">
    <source>
        <dbReference type="EMBL" id="TNJ36301.1"/>
    </source>
</evidence>
<evidence type="ECO:0000256" key="6">
    <source>
        <dbReference type="ARBA" id="ARBA00023098"/>
    </source>
</evidence>
<dbReference type="GO" id="GO:0005737">
    <property type="term" value="C:cytoplasm"/>
    <property type="evidence" value="ECO:0007669"/>
    <property type="project" value="UniProtKB-SubCell"/>
</dbReference>
<dbReference type="Gene3D" id="3.90.470.20">
    <property type="entry name" value="4'-phosphopantetheinyl transferase domain"/>
    <property type="match status" value="1"/>
</dbReference>
<dbReference type="EMBL" id="VDCI01000006">
    <property type="protein sequence ID" value="TNJ36301.1"/>
    <property type="molecule type" value="Genomic_DNA"/>
</dbReference>
<feature type="domain" description="4'-phosphopantetheinyl transferase" evidence="9">
    <location>
        <begin position="6"/>
        <end position="96"/>
    </location>
</feature>
<keyword evidence="4 8" id="KW-0276">Fatty acid metabolism</keyword>
<dbReference type="NCBIfam" id="TIGR00556">
    <property type="entry name" value="pantethn_trn"/>
    <property type="match status" value="1"/>
</dbReference>
<dbReference type="InterPro" id="IPR008278">
    <property type="entry name" value="4-PPantetheinyl_Trfase_dom"/>
</dbReference>
<organism evidence="10 11">
    <name type="scientific">Prosthecochloris vibrioformis</name>
    <name type="common">Chlorobium vibrioforme</name>
    <dbReference type="NCBI Taxonomy" id="1098"/>
    <lineage>
        <taxon>Bacteria</taxon>
        <taxon>Pseudomonadati</taxon>
        <taxon>Chlorobiota</taxon>
        <taxon>Chlorobiia</taxon>
        <taxon>Chlorobiales</taxon>
        <taxon>Chlorobiaceae</taxon>
        <taxon>Prosthecochloris</taxon>
    </lineage>
</organism>
<name>A0A5C4S099_PROVB</name>
<dbReference type="GO" id="GO:0000287">
    <property type="term" value="F:magnesium ion binding"/>
    <property type="evidence" value="ECO:0007669"/>
    <property type="project" value="UniProtKB-UniRule"/>
</dbReference>
<comment type="subcellular location">
    <subcellularLocation>
        <location evidence="8">Cytoplasm</location>
    </subcellularLocation>
</comment>
<accession>A0A5C4S099</accession>
<dbReference type="InterPro" id="IPR037143">
    <property type="entry name" value="4-PPantetheinyl_Trfase_dom_sf"/>
</dbReference>
<protein>
    <recommendedName>
        <fullName evidence="8">Holo-[acyl-carrier-protein] synthase</fullName>
        <shortName evidence="8">Holo-ACP synthase</shortName>
        <ecNumber evidence="8">2.7.8.7</ecNumber>
    </recommendedName>
    <alternativeName>
        <fullName evidence="8">4'-phosphopantetheinyl transferase AcpS</fullName>
    </alternativeName>
</protein>
<dbReference type="RefSeq" id="WP_068866064.1">
    <property type="nucleotide sequence ID" value="NZ_VDCI01000006.1"/>
</dbReference>
<evidence type="ECO:0000256" key="2">
    <source>
        <dbReference type="ARBA" id="ARBA00022679"/>
    </source>
</evidence>
<keyword evidence="6 8" id="KW-0443">Lipid metabolism</keyword>
<sequence>MTGARGIGVDIVDIERIEKSVEHYGEKFLLRVLTEQELESCRHKADMTASIAARFAAKEALSKALGSGFSSGFGWHSVEVRNNEAGQPFFCVLDSSLGLEEVQIKLSISHDGGMAVAFVLVEG</sequence>
<proteinExistence type="inferred from homology"/>
<dbReference type="InterPro" id="IPR004568">
    <property type="entry name" value="Ppantetheine-prot_Trfase_dom"/>
</dbReference>
<dbReference type="GO" id="GO:0006633">
    <property type="term" value="P:fatty acid biosynthetic process"/>
    <property type="evidence" value="ECO:0007669"/>
    <property type="project" value="UniProtKB-UniRule"/>
</dbReference>
<dbReference type="NCBIfam" id="TIGR00516">
    <property type="entry name" value="acpS"/>
    <property type="match status" value="1"/>
</dbReference>
<gene>
    <name evidence="8 10" type="primary">acpS</name>
    <name evidence="10" type="ORF">FGF68_07430</name>
</gene>
<feature type="binding site" evidence="8">
    <location>
        <position position="59"/>
    </location>
    <ligand>
        <name>Mg(2+)</name>
        <dbReference type="ChEBI" id="CHEBI:18420"/>
    </ligand>
</feature>
<evidence type="ECO:0000256" key="5">
    <source>
        <dbReference type="ARBA" id="ARBA00022842"/>
    </source>
</evidence>